<dbReference type="eggNOG" id="KOG3221">
    <property type="taxonomic scope" value="Eukaryota"/>
</dbReference>
<dbReference type="STRING" id="764103.G7E5L6"/>
<dbReference type="GO" id="GO:1902388">
    <property type="term" value="F:ceramide 1-phosphate transfer activity"/>
    <property type="evidence" value="ECO:0007669"/>
    <property type="project" value="TreeGrafter"/>
</dbReference>
<comment type="caution">
    <text evidence="3">The sequence shown here is derived from an EMBL/GenBank/DDBJ whole genome shotgun (WGS) entry which is preliminary data.</text>
</comment>
<dbReference type="InterPro" id="IPR014830">
    <property type="entry name" value="Glycolipid_transfer_prot_dom"/>
</dbReference>
<name>G7E5L6_MIXOS</name>
<organism evidence="3 4">
    <name type="scientific">Mixia osmundae (strain CBS 9802 / IAM 14324 / JCM 22182 / KY 12970)</name>
    <dbReference type="NCBI Taxonomy" id="764103"/>
    <lineage>
        <taxon>Eukaryota</taxon>
        <taxon>Fungi</taxon>
        <taxon>Dikarya</taxon>
        <taxon>Basidiomycota</taxon>
        <taxon>Pucciniomycotina</taxon>
        <taxon>Mixiomycetes</taxon>
        <taxon>Mixiales</taxon>
        <taxon>Mixiaceae</taxon>
        <taxon>Mixia</taxon>
    </lineage>
</organism>
<dbReference type="FunFam" id="1.10.3520.10:FF:000001">
    <property type="entry name" value="Pleckstrin domain-containing family A member 8"/>
    <property type="match status" value="1"/>
</dbReference>
<gene>
    <name evidence="3" type="primary">Mo04809</name>
    <name evidence="3" type="ORF">E5Q_04809</name>
</gene>
<dbReference type="PANTHER" id="PTHR10219:SF25">
    <property type="entry name" value="PLECKSTRIN HOMOLOGY DOMAIN-CONTAINING FAMILY A MEMBER 8"/>
    <property type="match status" value="1"/>
</dbReference>
<dbReference type="HOGENOM" id="CLU_079400_0_0_1"/>
<dbReference type="Pfam" id="PF08718">
    <property type="entry name" value="GLTP"/>
    <property type="match status" value="1"/>
</dbReference>
<dbReference type="GO" id="GO:1902387">
    <property type="term" value="F:ceramide 1-phosphate binding"/>
    <property type="evidence" value="ECO:0007669"/>
    <property type="project" value="TreeGrafter"/>
</dbReference>
<dbReference type="SUPFAM" id="SSF110004">
    <property type="entry name" value="Glycolipid transfer protein, GLTP"/>
    <property type="match status" value="1"/>
</dbReference>
<keyword evidence="1" id="KW-0813">Transport</keyword>
<protein>
    <recommendedName>
        <fullName evidence="2">Glycolipid transfer protein domain-containing protein</fullName>
    </recommendedName>
</protein>
<evidence type="ECO:0000313" key="3">
    <source>
        <dbReference type="EMBL" id="GAA98126.1"/>
    </source>
</evidence>
<dbReference type="InParanoid" id="G7E5L6"/>
<dbReference type="GO" id="GO:0016020">
    <property type="term" value="C:membrane"/>
    <property type="evidence" value="ECO:0007669"/>
    <property type="project" value="TreeGrafter"/>
</dbReference>
<dbReference type="AlphaFoldDB" id="G7E5L6"/>
<keyword evidence="4" id="KW-1185">Reference proteome</keyword>
<dbReference type="InterPro" id="IPR036497">
    <property type="entry name" value="GLTP_sf"/>
</dbReference>
<dbReference type="GO" id="GO:0005829">
    <property type="term" value="C:cytosol"/>
    <property type="evidence" value="ECO:0007669"/>
    <property type="project" value="TreeGrafter"/>
</dbReference>
<feature type="domain" description="Glycolipid transfer protein" evidence="2">
    <location>
        <begin position="22"/>
        <end position="160"/>
    </location>
</feature>
<dbReference type="OMA" id="EMHGAEW"/>
<dbReference type="PANTHER" id="PTHR10219">
    <property type="entry name" value="GLYCOLIPID TRANSFER PROTEIN-RELATED"/>
    <property type="match status" value="1"/>
</dbReference>
<evidence type="ECO:0000256" key="1">
    <source>
        <dbReference type="ARBA" id="ARBA00022448"/>
    </source>
</evidence>
<evidence type="ECO:0000313" key="4">
    <source>
        <dbReference type="Proteomes" id="UP000009131"/>
    </source>
</evidence>
<dbReference type="OrthoDB" id="205255at2759"/>
<reference evidence="3 4" key="1">
    <citation type="journal article" date="2011" name="J. Gen. Appl. Microbiol.">
        <title>Draft genome sequencing of the enigmatic basidiomycete Mixia osmundae.</title>
        <authorList>
            <person name="Nishida H."/>
            <person name="Nagatsuka Y."/>
            <person name="Sugiyama J."/>
        </authorList>
    </citation>
    <scope>NUCLEOTIDE SEQUENCE [LARGE SCALE GENOMIC DNA]</scope>
    <source>
        <strain evidence="4">CBS 9802 / IAM 14324 / JCM 22182 / KY 12970</strain>
    </source>
</reference>
<accession>G7E5L6</accession>
<sequence length="199" mass="22228">MPTYFDTVSKSFADVPVTDAGVDTAAFLEASEGVVKLFDLFGSAAFSVVQNDMRGNIEKIKARYNSDKTANATLESLVVNESKEKKRTATEGLLWLLRGLKFTCTALQRSEKDQSEELSVSFTKAYEVTLRQYHSFVVRPVFSLAMKACPYRKVFYEKLGGDAPAAKVQSELQNWLTGLETVVNRLDKFYEEGKHAKGL</sequence>
<reference evidence="3 4" key="2">
    <citation type="journal article" date="2012" name="Open Biol.">
        <title>Characteristics of nucleosomes and linker DNA regions on the genome of the basidiomycete Mixia osmundae revealed by mono- and dinucleosome mapping.</title>
        <authorList>
            <person name="Nishida H."/>
            <person name="Kondo S."/>
            <person name="Matsumoto T."/>
            <person name="Suzuki Y."/>
            <person name="Yoshikawa H."/>
            <person name="Taylor T.D."/>
            <person name="Sugiyama J."/>
        </authorList>
    </citation>
    <scope>NUCLEOTIDE SEQUENCE [LARGE SCALE GENOMIC DNA]</scope>
    <source>
        <strain evidence="4">CBS 9802 / IAM 14324 / JCM 22182 / KY 12970</strain>
    </source>
</reference>
<evidence type="ECO:0000259" key="2">
    <source>
        <dbReference type="Pfam" id="PF08718"/>
    </source>
</evidence>
<dbReference type="Proteomes" id="UP000009131">
    <property type="component" value="Unassembled WGS sequence"/>
</dbReference>
<dbReference type="RefSeq" id="XP_014569341.1">
    <property type="nucleotide sequence ID" value="XM_014713855.1"/>
</dbReference>
<dbReference type="Gene3D" id="1.10.3520.10">
    <property type="entry name" value="Glycolipid transfer protein"/>
    <property type="match status" value="1"/>
</dbReference>
<dbReference type="EMBL" id="BABT02000150">
    <property type="protein sequence ID" value="GAA98126.1"/>
    <property type="molecule type" value="Genomic_DNA"/>
</dbReference>
<proteinExistence type="predicted"/>